<dbReference type="Gene3D" id="2.60.40.1180">
    <property type="entry name" value="Golgi alpha-mannosidase II"/>
    <property type="match status" value="1"/>
</dbReference>
<feature type="domain" description="Glycosyl hydrolase family 13 catalytic" evidence="2">
    <location>
        <begin position="68"/>
        <end position="385"/>
    </location>
</feature>
<keyword evidence="3" id="KW-0378">Hydrolase</keyword>
<dbReference type="Pfam" id="PF00128">
    <property type="entry name" value="Alpha-amylase"/>
    <property type="match status" value="1"/>
</dbReference>
<dbReference type="SUPFAM" id="SSF51011">
    <property type="entry name" value="Glycosyl hydrolase domain"/>
    <property type="match status" value="1"/>
</dbReference>
<dbReference type="InterPro" id="IPR006047">
    <property type="entry name" value="GH13_cat_dom"/>
</dbReference>
<dbReference type="PANTHER" id="PTHR47786:SF2">
    <property type="entry name" value="GLYCOSYL HYDROLASE FAMILY 13 CATALYTIC DOMAIN-CONTAINING PROTEIN"/>
    <property type="match status" value="1"/>
</dbReference>
<dbReference type="SMART" id="SM00642">
    <property type="entry name" value="Aamy"/>
    <property type="match status" value="1"/>
</dbReference>
<evidence type="ECO:0000256" key="1">
    <source>
        <dbReference type="SAM" id="SignalP"/>
    </source>
</evidence>
<evidence type="ECO:0000259" key="2">
    <source>
        <dbReference type="SMART" id="SM00642"/>
    </source>
</evidence>
<dbReference type="SUPFAM" id="SSF51445">
    <property type="entry name" value="(Trans)glycosidases"/>
    <property type="match status" value="1"/>
</dbReference>
<feature type="signal peptide" evidence="1">
    <location>
        <begin position="1"/>
        <end position="26"/>
    </location>
</feature>
<evidence type="ECO:0000313" key="4">
    <source>
        <dbReference type="Proteomes" id="UP001500742"/>
    </source>
</evidence>
<evidence type="ECO:0000313" key="3">
    <source>
        <dbReference type="EMBL" id="GAA3988669.1"/>
    </source>
</evidence>
<feature type="chain" id="PRO_5045240635" evidence="1">
    <location>
        <begin position="27"/>
        <end position="466"/>
    </location>
</feature>
<dbReference type="PANTHER" id="PTHR47786">
    <property type="entry name" value="ALPHA-1,4-GLUCAN:MALTOSE-1-PHOSPHATE MALTOSYLTRANSFERASE"/>
    <property type="match status" value="1"/>
</dbReference>
<organism evidence="3 4">
    <name type="scientific">Mucilaginibacter dorajii</name>
    <dbReference type="NCBI Taxonomy" id="692994"/>
    <lineage>
        <taxon>Bacteria</taxon>
        <taxon>Pseudomonadati</taxon>
        <taxon>Bacteroidota</taxon>
        <taxon>Sphingobacteriia</taxon>
        <taxon>Sphingobacteriales</taxon>
        <taxon>Sphingobacteriaceae</taxon>
        <taxon>Mucilaginibacter</taxon>
    </lineage>
</organism>
<dbReference type="GO" id="GO:0016787">
    <property type="term" value="F:hydrolase activity"/>
    <property type="evidence" value="ECO:0007669"/>
    <property type="project" value="UniProtKB-KW"/>
</dbReference>
<dbReference type="Proteomes" id="UP001500742">
    <property type="component" value="Unassembled WGS sequence"/>
</dbReference>
<reference evidence="4" key="1">
    <citation type="journal article" date="2019" name="Int. J. Syst. Evol. Microbiol.">
        <title>The Global Catalogue of Microorganisms (GCM) 10K type strain sequencing project: providing services to taxonomists for standard genome sequencing and annotation.</title>
        <authorList>
            <consortium name="The Broad Institute Genomics Platform"/>
            <consortium name="The Broad Institute Genome Sequencing Center for Infectious Disease"/>
            <person name="Wu L."/>
            <person name="Ma J."/>
        </authorList>
    </citation>
    <scope>NUCLEOTIDE SEQUENCE [LARGE SCALE GENOMIC DNA]</scope>
    <source>
        <strain evidence="4">JCM 16601</strain>
    </source>
</reference>
<dbReference type="InterPro" id="IPR013780">
    <property type="entry name" value="Glyco_hydro_b"/>
</dbReference>
<dbReference type="Gene3D" id="3.20.20.80">
    <property type="entry name" value="Glycosidases"/>
    <property type="match status" value="1"/>
</dbReference>
<proteinExistence type="predicted"/>
<dbReference type="InterPro" id="IPR017853">
    <property type="entry name" value="GH"/>
</dbReference>
<accession>A0ABP7QVC7</accession>
<dbReference type="PROSITE" id="PS51257">
    <property type="entry name" value="PROKAR_LIPOPROTEIN"/>
    <property type="match status" value="1"/>
</dbReference>
<dbReference type="CDD" id="cd11313">
    <property type="entry name" value="AmyAc_arch_bac_AmyA"/>
    <property type="match status" value="1"/>
</dbReference>
<dbReference type="RefSeq" id="WP_259093001.1">
    <property type="nucleotide sequence ID" value="NZ_BAAAZC010000030.1"/>
</dbReference>
<keyword evidence="4" id="KW-1185">Reference proteome</keyword>
<comment type="caution">
    <text evidence="3">The sequence shown here is derived from an EMBL/GenBank/DDBJ whole genome shotgun (WGS) entry which is preliminary data.</text>
</comment>
<protein>
    <submittedName>
        <fullName evidence="3">Alpha-amylase family glycosyl hydrolase</fullName>
    </submittedName>
</protein>
<keyword evidence="1" id="KW-0732">Signal</keyword>
<sequence>MNKSKKNNRMNSIILFTMLISSILGCGKSNPGTTPVDTMKTTPVNPDPVQYGTPFASVPATKDIVMYEVNLRTYSPTTLVKASARLDSIKALGVNVVWLMPTYPIGVLKASGSPYAVRDYTGVNADFGTLDDLRAYIAKAHSLGMAVILDWVANHTSWDNAWIQNKSWYQQDAAGNIIIPPGTNYTDVAALNYNNTTMRSAMIKAMKYWIYAANIDGYRCDFADNIPNDFWVPALDTLNTIKTHKLIYLAEGTKGPEISAGFQMGYAFSYYGTLKSLFAGGSAPSALFSTNSAEIASLPSPGIKLRYITNHDNASSDGSTLTEYNGKQGALAAFVLASYMGGVPLIYGSQEVGYPNSINFFNNVNVDYTANPDMVAAYKKILAFRAAHEAVKTGTLTQYPDANVVAFEKKSGSDDVVVLVNAKNSTVTYSVPAGLQSSWTDGLANTSVTLNTQLTLQPYQYVILKK</sequence>
<dbReference type="EMBL" id="BAAAZC010000030">
    <property type="protein sequence ID" value="GAA3988669.1"/>
    <property type="molecule type" value="Genomic_DNA"/>
</dbReference>
<name>A0ABP7QVC7_9SPHI</name>
<gene>
    <name evidence="3" type="ORF">GCM10022210_47100</name>
</gene>